<accession>A0A0W8F328</accession>
<dbReference type="EMBL" id="LNQE01001568">
    <property type="protein sequence ID" value="KUG15302.1"/>
    <property type="molecule type" value="Genomic_DNA"/>
</dbReference>
<sequence length="123" mass="13088">MYAATPPQVSKTPESGEYISRGSFVVRGEREYFRNVPLGIAIAIQREPELAVIGGPPSAVASRADTSVVLKPGTFEPNDAAKKVLRALRERLSDAEVRGLKTVLNTEAIAAFVPPGGSDIVEP</sequence>
<protein>
    <submittedName>
        <fullName evidence="1">Putative rna-binding proteinous to eukaryotic snrnp</fullName>
    </submittedName>
</protein>
<evidence type="ECO:0000313" key="1">
    <source>
        <dbReference type="EMBL" id="KUG15302.1"/>
    </source>
</evidence>
<comment type="caution">
    <text evidence="1">The sequence shown here is derived from an EMBL/GenBank/DDBJ whole genome shotgun (WGS) entry which is preliminary data.</text>
</comment>
<proteinExistence type="predicted"/>
<dbReference type="AlphaFoldDB" id="A0A0W8F328"/>
<organism evidence="1">
    <name type="scientific">hydrocarbon metagenome</name>
    <dbReference type="NCBI Taxonomy" id="938273"/>
    <lineage>
        <taxon>unclassified sequences</taxon>
        <taxon>metagenomes</taxon>
        <taxon>ecological metagenomes</taxon>
    </lineage>
</organism>
<name>A0A0W8F328_9ZZZZ</name>
<reference evidence="1" key="1">
    <citation type="journal article" date="2015" name="Proc. Natl. Acad. Sci. U.S.A.">
        <title>Networks of energetic and metabolic interactions define dynamics in microbial communities.</title>
        <authorList>
            <person name="Embree M."/>
            <person name="Liu J.K."/>
            <person name="Al-Bassam M.M."/>
            <person name="Zengler K."/>
        </authorList>
    </citation>
    <scope>NUCLEOTIDE SEQUENCE</scope>
</reference>
<gene>
    <name evidence="1" type="ORF">ASZ90_015055</name>
</gene>